<dbReference type="Proteomes" id="UP000053237">
    <property type="component" value="Unassembled WGS sequence"/>
</dbReference>
<comment type="caution">
    <text evidence="1">The sequence shown here is derived from an EMBL/GenBank/DDBJ whole genome shotgun (WGS) entry which is preliminary data.</text>
</comment>
<dbReference type="AlphaFoldDB" id="A0A024FV70"/>
<reference evidence="1 2" key="1">
    <citation type="submission" date="2012-05" db="EMBL/GenBank/DDBJ databases">
        <title>Recombination and specialization in a pathogen metapopulation.</title>
        <authorList>
            <person name="Gardiner A."/>
            <person name="Kemen E."/>
            <person name="Schultz-Larsen T."/>
            <person name="MacLean D."/>
            <person name="Van Oosterhout C."/>
            <person name="Jones J.D.G."/>
        </authorList>
    </citation>
    <scope>NUCLEOTIDE SEQUENCE [LARGE SCALE GENOMIC DNA]</scope>
    <source>
        <strain evidence="1 2">Ac Nc2</strain>
    </source>
</reference>
<accession>A0A024FV70</accession>
<dbReference type="InParanoid" id="A0A024FV70"/>
<sequence>MLQKRFRFSSVRLLQRYCGITFDNSMRARGWSWSGSAEDSTLFIFDFPDVKLRVCRIVSAFYTFNQFRFPTCLLCCDQLTLTCNISSITNPFQRGLAHAQLVNTWKSFYYVALLDPHFECEWMPFCIA</sequence>
<dbReference type="EMBL" id="CAIX01000474">
    <property type="protein sequence ID" value="CCI10941.1"/>
    <property type="molecule type" value="Genomic_DNA"/>
</dbReference>
<proteinExistence type="predicted"/>
<evidence type="ECO:0000313" key="1">
    <source>
        <dbReference type="EMBL" id="CCI10941.1"/>
    </source>
</evidence>
<gene>
    <name evidence="1" type="ORF">BN9_120910</name>
</gene>
<keyword evidence="2" id="KW-1185">Reference proteome</keyword>
<name>A0A024FV70_9STRA</name>
<organism evidence="1 2">
    <name type="scientific">Albugo candida</name>
    <dbReference type="NCBI Taxonomy" id="65357"/>
    <lineage>
        <taxon>Eukaryota</taxon>
        <taxon>Sar</taxon>
        <taxon>Stramenopiles</taxon>
        <taxon>Oomycota</taxon>
        <taxon>Peronosporomycetes</taxon>
        <taxon>Albuginales</taxon>
        <taxon>Albuginaceae</taxon>
        <taxon>Albugo</taxon>
    </lineage>
</organism>
<protein>
    <submittedName>
        <fullName evidence="1">Uncharacterized protein</fullName>
    </submittedName>
</protein>
<evidence type="ECO:0000313" key="2">
    <source>
        <dbReference type="Proteomes" id="UP000053237"/>
    </source>
</evidence>